<gene>
    <name evidence="1" type="ORF">FRACYDRAFT_254317</name>
</gene>
<dbReference type="InParanoid" id="A0A1E7EL48"/>
<evidence type="ECO:0000313" key="1">
    <source>
        <dbReference type="EMBL" id="OEU06595.1"/>
    </source>
</evidence>
<reference evidence="1 2" key="1">
    <citation type="submission" date="2016-09" db="EMBL/GenBank/DDBJ databases">
        <title>Extensive genetic diversity and differential bi-allelic expression allows diatom success in the polar Southern Ocean.</title>
        <authorList>
            <consortium name="DOE Joint Genome Institute"/>
            <person name="Mock T."/>
            <person name="Otillar R.P."/>
            <person name="Strauss J."/>
            <person name="Dupont C."/>
            <person name="Frickenhaus S."/>
            <person name="Maumus F."/>
            <person name="Mcmullan M."/>
            <person name="Sanges R."/>
            <person name="Schmutz J."/>
            <person name="Toseland A."/>
            <person name="Valas R."/>
            <person name="Veluchamy A."/>
            <person name="Ward B.J."/>
            <person name="Allen A."/>
            <person name="Barry K."/>
            <person name="Falciatore A."/>
            <person name="Ferrante M."/>
            <person name="Fortunato A.E."/>
            <person name="Gloeckner G."/>
            <person name="Gruber A."/>
            <person name="Hipkin R."/>
            <person name="Janech M."/>
            <person name="Kroth P."/>
            <person name="Leese F."/>
            <person name="Lindquist E."/>
            <person name="Lyon B.R."/>
            <person name="Martin J."/>
            <person name="Mayer C."/>
            <person name="Parker M."/>
            <person name="Quesneville H."/>
            <person name="Raymond J."/>
            <person name="Uhlig C."/>
            <person name="Valentin K.U."/>
            <person name="Worden A.Z."/>
            <person name="Armbrust E.V."/>
            <person name="Bowler C."/>
            <person name="Green B."/>
            <person name="Moulton V."/>
            <person name="Van Oosterhout C."/>
            <person name="Grigoriev I."/>
        </authorList>
    </citation>
    <scope>NUCLEOTIDE SEQUENCE [LARGE SCALE GENOMIC DNA]</scope>
    <source>
        <strain evidence="1 2">CCMP1102</strain>
    </source>
</reference>
<dbReference type="Proteomes" id="UP000095751">
    <property type="component" value="Unassembled WGS sequence"/>
</dbReference>
<organism evidence="1 2">
    <name type="scientific">Fragilariopsis cylindrus CCMP1102</name>
    <dbReference type="NCBI Taxonomy" id="635003"/>
    <lineage>
        <taxon>Eukaryota</taxon>
        <taxon>Sar</taxon>
        <taxon>Stramenopiles</taxon>
        <taxon>Ochrophyta</taxon>
        <taxon>Bacillariophyta</taxon>
        <taxon>Bacillariophyceae</taxon>
        <taxon>Bacillariophycidae</taxon>
        <taxon>Bacillariales</taxon>
        <taxon>Bacillariaceae</taxon>
        <taxon>Fragilariopsis</taxon>
    </lineage>
</organism>
<evidence type="ECO:0000313" key="2">
    <source>
        <dbReference type="Proteomes" id="UP000095751"/>
    </source>
</evidence>
<proteinExistence type="predicted"/>
<name>A0A1E7EL48_9STRA</name>
<protein>
    <submittedName>
        <fullName evidence="1">Uncharacterized protein</fullName>
    </submittedName>
</protein>
<accession>A0A1E7EL48</accession>
<dbReference type="AlphaFoldDB" id="A0A1E7EL48"/>
<sequence length="180" mass="20286">MGPPSYWQEIAETPTRVTFQFRQGGETCSDWFCRSSSTSQYSLLVRHNRPWRSLNKVDFLKPNATPEQLQGVMMDDDEAYWSEFCLEAKNCVDNTAPPPCRCCILSLFLDASLIASCYIHKAKEGLQTLVDDHHAAMQQRGITITYFDKSGVYTQSYGLTANIGYHTIFGFFLDVAAGGK</sequence>
<keyword evidence="2" id="KW-1185">Reference proteome</keyword>
<dbReference type="EMBL" id="KV784406">
    <property type="protein sequence ID" value="OEU06595.1"/>
    <property type="molecule type" value="Genomic_DNA"/>
</dbReference>
<dbReference type="KEGG" id="fcy:FRACYDRAFT_254317"/>